<dbReference type="Pfam" id="PF13630">
    <property type="entry name" value="SdpI"/>
    <property type="match status" value="1"/>
</dbReference>
<proteinExistence type="predicted"/>
<feature type="transmembrane region" description="Helical" evidence="1">
    <location>
        <begin position="63"/>
        <end position="80"/>
    </location>
</feature>
<reference evidence="2 3" key="1">
    <citation type="submission" date="2018-10" db="EMBL/GenBank/DDBJ databases">
        <authorList>
            <person name="Li J."/>
        </authorList>
    </citation>
    <scope>NUCLEOTIDE SEQUENCE [LARGE SCALE GENOMIC DNA]</scope>
    <source>
        <strain evidence="2 3">JCM 11654</strain>
    </source>
</reference>
<dbReference type="OrthoDB" id="4481397at2"/>
<keyword evidence="1" id="KW-1133">Transmembrane helix</keyword>
<evidence type="ECO:0000313" key="2">
    <source>
        <dbReference type="EMBL" id="RLP84088.1"/>
    </source>
</evidence>
<dbReference type="EMBL" id="RCUY01000002">
    <property type="protein sequence ID" value="RLP84088.1"/>
    <property type="molecule type" value="Genomic_DNA"/>
</dbReference>
<comment type="caution">
    <text evidence="2">The sequence shown here is derived from an EMBL/GenBank/DDBJ whole genome shotgun (WGS) entry which is preliminary data.</text>
</comment>
<name>A0A3L7AWZ6_9MICO</name>
<evidence type="ECO:0000313" key="3">
    <source>
        <dbReference type="Proteomes" id="UP000269438"/>
    </source>
</evidence>
<keyword evidence="1" id="KW-0812">Transmembrane</keyword>
<dbReference type="AlphaFoldDB" id="A0A3L7AWZ6"/>
<sequence length="119" mass="12207">METLTSLLTAIPITIGGIFITWMGWRGGQGKLERNALMGVRNPTTLQSDAAWEAAHRAVAKPTMIGGIGAAISGVVAGFLPGDINYIAVLVGVGWMLAWVTGSLGTATRAAEKAAAAEA</sequence>
<organism evidence="2 3">
    <name type="scientific">Mycetocola lacteus</name>
    <dbReference type="NCBI Taxonomy" id="76637"/>
    <lineage>
        <taxon>Bacteria</taxon>
        <taxon>Bacillati</taxon>
        <taxon>Actinomycetota</taxon>
        <taxon>Actinomycetes</taxon>
        <taxon>Micrococcales</taxon>
        <taxon>Microbacteriaceae</taxon>
        <taxon>Mycetocola</taxon>
    </lineage>
</organism>
<accession>A0A3L7AWZ6</accession>
<protein>
    <submittedName>
        <fullName evidence="2">SdpI family protein</fullName>
    </submittedName>
</protein>
<feature type="transmembrane region" description="Helical" evidence="1">
    <location>
        <begin position="86"/>
        <end position="104"/>
    </location>
</feature>
<evidence type="ECO:0000256" key="1">
    <source>
        <dbReference type="SAM" id="Phobius"/>
    </source>
</evidence>
<keyword evidence="3" id="KW-1185">Reference proteome</keyword>
<keyword evidence="1" id="KW-0472">Membrane</keyword>
<dbReference type="Proteomes" id="UP000269438">
    <property type="component" value="Unassembled WGS sequence"/>
</dbReference>
<feature type="transmembrane region" description="Helical" evidence="1">
    <location>
        <begin position="6"/>
        <end position="25"/>
    </location>
</feature>
<dbReference type="InterPro" id="IPR025962">
    <property type="entry name" value="SdpI/YhfL"/>
</dbReference>
<gene>
    <name evidence="2" type="ORF">D9V34_04645</name>
</gene>
<dbReference type="RefSeq" id="WP_121687699.1">
    <property type="nucleotide sequence ID" value="NZ_RCUY01000002.1"/>
</dbReference>